<dbReference type="STRING" id="1125847.NT26_1398"/>
<evidence type="ECO:0000313" key="2">
    <source>
        <dbReference type="EMBL" id="CCF19122.1"/>
    </source>
</evidence>
<accession>L0NFP4</accession>
<dbReference type="AlphaFoldDB" id="L0NFP4"/>
<dbReference type="Proteomes" id="UP000010792">
    <property type="component" value="Chromosome"/>
</dbReference>
<dbReference type="EMBL" id="FO082820">
    <property type="protein sequence ID" value="CCF19122.1"/>
    <property type="molecule type" value="Genomic_DNA"/>
</dbReference>
<reference evidence="2 3" key="1">
    <citation type="journal article" date="2013" name="Genome Biol. Evol.">
        <title>Life in an arsenic-containing gold mine: genome and physiology of the autotrophic arsenite-oxidizing bacterium rhizobium sp. NT-26.</title>
        <authorList>
            <person name="Andres J."/>
            <person name="Arsene-Ploetze F."/>
            <person name="Barbe V."/>
            <person name="Brochier-Armanet C."/>
            <person name="Cleiss-Arnold J."/>
            <person name="Coppee J.Y."/>
            <person name="Dillies M.A."/>
            <person name="Geist"/>
            <person name="L"/>
            <person name="Joublin A."/>
            <person name="Koechler S."/>
            <person name="Lassalle F."/>
            <person name="Marchal M."/>
            <person name="Medigue C."/>
            <person name="Muller D."/>
            <person name="Nesme X."/>
            <person name="Plewniak F."/>
            <person name="Proux C."/>
            <person name="Ramirez-Bahena M.H."/>
            <person name="Schenowitz C."/>
            <person name="Sismeiro O."/>
            <person name="Vallenet D."/>
            <person name="Santini J.M."/>
            <person name="Bertin P.N."/>
        </authorList>
    </citation>
    <scope>NUCLEOTIDE SEQUENCE [LARGE SCALE GENOMIC DNA]</scope>
    <source>
        <strain evidence="2 3">NT-26</strain>
    </source>
</reference>
<proteinExistence type="predicted"/>
<name>L0NFP4_9HYPH</name>
<dbReference type="KEGG" id="rht:NT26_1398"/>
<organism evidence="2 3">
    <name type="scientific">Pseudorhizobium banfieldiae</name>
    <dbReference type="NCBI Taxonomy" id="1125847"/>
    <lineage>
        <taxon>Bacteria</taxon>
        <taxon>Pseudomonadati</taxon>
        <taxon>Pseudomonadota</taxon>
        <taxon>Alphaproteobacteria</taxon>
        <taxon>Hyphomicrobiales</taxon>
        <taxon>Rhizobiaceae</taxon>
        <taxon>Rhizobium/Agrobacterium group</taxon>
        <taxon>Pseudorhizobium</taxon>
    </lineage>
</organism>
<keyword evidence="3" id="KW-1185">Reference proteome</keyword>
<gene>
    <name evidence="2" type="ORF">NT26_1398</name>
</gene>
<protein>
    <recommendedName>
        <fullName evidence="4">DUF4148 domain-containing protein</fullName>
    </recommendedName>
</protein>
<feature type="signal peptide" evidence="1">
    <location>
        <begin position="1"/>
        <end position="21"/>
    </location>
</feature>
<feature type="chain" id="PRO_5003946656" description="DUF4148 domain-containing protein" evidence="1">
    <location>
        <begin position="22"/>
        <end position="111"/>
    </location>
</feature>
<keyword evidence="1" id="KW-0732">Signal</keyword>
<evidence type="ECO:0008006" key="4">
    <source>
        <dbReference type="Google" id="ProtNLM"/>
    </source>
</evidence>
<evidence type="ECO:0000256" key="1">
    <source>
        <dbReference type="SAM" id="SignalP"/>
    </source>
</evidence>
<evidence type="ECO:0000313" key="3">
    <source>
        <dbReference type="Proteomes" id="UP000010792"/>
    </source>
</evidence>
<dbReference type="RefSeq" id="WP_052638017.1">
    <property type="nucleotide sequence ID" value="NZ_FO082820.1"/>
</dbReference>
<sequence length="111" mass="12268">MRTVGLALLALSAAMPASAYADTADFAFLVQQRVTAMECPGYPADPIAINDAIMAEGKRLGWSRQETIREMEGRRLHQVARHKSNPSGYCRQATDMEAANKHRLRNLGVRP</sequence>